<gene>
    <name evidence="1" type="ORF">E2C01_026152</name>
</gene>
<reference evidence="1 2" key="1">
    <citation type="submission" date="2019-05" db="EMBL/GenBank/DDBJ databases">
        <title>Another draft genome of Portunus trituberculatus and its Hox gene families provides insights of decapod evolution.</title>
        <authorList>
            <person name="Jeong J.-H."/>
            <person name="Song I."/>
            <person name="Kim S."/>
            <person name="Choi T."/>
            <person name="Kim D."/>
            <person name="Ryu S."/>
            <person name="Kim W."/>
        </authorList>
    </citation>
    <scope>NUCLEOTIDE SEQUENCE [LARGE SCALE GENOMIC DNA]</scope>
    <source>
        <tissue evidence="1">Muscle</tissue>
    </source>
</reference>
<comment type="caution">
    <text evidence="1">The sequence shown here is derived from an EMBL/GenBank/DDBJ whole genome shotgun (WGS) entry which is preliminary data.</text>
</comment>
<name>A0A5B7EEZ4_PORTR</name>
<dbReference type="EMBL" id="VSRR010002702">
    <property type="protein sequence ID" value="MPC32821.1"/>
    <property type="molecule type" value="Genomic_DNA"/>
</dbReference>
<organism evidence="1 2">
    <name type="scientific">Portunus trituberculatus</name>
    <name type="common">Swimming crab</name>
    <name type="synonym">Neptunus trituberculatus</name>
    <dbReference type="NCBI Taxonomy" id="210409"/>
    <lineage>
        <taxon>Eukaryota</taxon>
        <taxon>Metazoa</taxon>
        <taxon>Ecdysozoa</taxon>
        <taxon>Arthropoda</taxon>
        <taxon>Crustacea</taxon>
        <taxon>Multicrustacea</taxon>
        <taxon>Malacostraca</taxon>
        <taxon>Eumalacostraca</taxon>
        <taxon>Eucarida</taxon>
        <taxon>Decapoda</taxon>
        <taxon>Pleocyemata</taxon>
        <taxon>Brachyura</taxon>
        <taxon>Eubrachyura</taxon>
        <taxon>Portunoidea</taxon>
        <taxon>Portunidae</taxon>
        <taxon>Portuninae</taxon>
        <taxon>Portunus</taxon>
    </lineage>
</organism>
<evidence type="ECO:0000313" key="1">
    <source>
        <dbReference type="EMBL" id="MPC32821.1"/>
    </source>
</evidence>
<evidence type="ECO:0000313" key="2">
    <source>
        <dbReference type="Proteomes" id="UP000324222"/>
    </source>
</evidence>
<sequence length="37" mass="4499">MMYKLINHKEKIDRQDMVSLMEDGDKRTREHSKKIGH</sequence>
<protein>
    <submittedName>
        <fullName evidence="1">Uncharacterized protein</fullName>
    </submittedName>
</protein>
<proteinExistence type="predicted"/>
<dbReference type="Proteomes" id="UP000324222">
    <property type="component" value="Unassembled WGS sequence"/>
</dbReference>
<accession>A0A5B7EEZ4</accession>
<keyword evidence="2" id="KW-1185">Reference proteome</keyword>
<dbReference type="AlphaFoldDB" id="A0A5B7EEZ4"/>